<dbReference type="FunFam" id="3.40.50.1970:FF:000013">
    <property type="entry name" value="Phosphoribosylaminoimidazole carboxylase"/>
    <property type="match status" value="1"/>
</dbReference>
<dbReference type="Pfam" id="PF17769">
    <property type="entry name" value="PurK_C"/>
    <property type="match status" value="1"/>
</dbReference>
<dbReference type="SUPFAM" id="SSF52255">
    <property type="entry name" value="N5-CAIR mutase (phosphoribosylaminoimidazole carboxylase, PurE)"/>
    <property type="match status" value="1"/>
</dbReference>
<evidence type="ECO:0000256" key="6">
    <source>
        <dbReference type="ARBA" id="ARBA00022755"/>
    </source>
</evidence>
<dbReference type="AlphaFoldDB" id="A0A7S4B5C7"/>
<dbReference type="GO" id="GO:0046872">
    <property type="term" value="F:metal ion binding"/>
    <property type="evidence" value="ECO:0007669"/>
    <property type="project" value="InterPro"/>
</dbReference>
<dbReference type="Pfam" id="PF22660">
    <property type="entry name" value="RS_preATP-grasp-like"/>
    <property type="match status" value="1"/>
</dbReference>
<evidence type="ECO:0000256" key="10">
    <source>
        <dbReference type="ARBA" id="ARBA00031607"/>
    </source>
</evidence>
<dbReference type="FunFam" id="3.30.470.20:FF:000037">
    <property type="entry name" value="Phosphoribosylaminoimidazole carboxylase, chloroplastic"/>
    <property type="match status" value="1"/>
</dbReference>
<evidence type="ECO:0000256" key="3">
    <source>
        <dbReference type="ARBA" id="ARBA00006114"/>
    </source>
</evidence>
<keyword evidence="6" id="KW-0658">Purine biosynthesis</keyword>
<dbReference type="SUPFAM" id="SSF52440">
    <property type="entry name" value="PreATP-grasp domain"/>
    <property type="match status" value="1"/>
</dbReference>
<dbReference type="GO" id="GO:0006189">
    <property type="term" value="P:'de novo' IMP biosynthetic process"/>
    <property type="evidence" value="ECO:0007669"/>
    <property type="project" value="UniProtKB-UniPathway"/>
</dbReference>
<dbReference type="InterPro" id="IPR016185">
    <property type="entry name" value="PreATP-grasp_dom_sf"/>
</dbReference>
<evidence type="ECO:0000256" key="9">
    <source>
        <dbReference type="ARBA" id="ARBA00023239"/>
    </source>
</evidence>
<keyword evidence="5 11" id="KW-0547">Nucleotide-binding</keyword>
<comment type="catalytic activity">
    <reaction evidence="1">
        <text>5-amino-1-(5-phospho-D-ribosyl)imidazole-4-carboxylate + H(+) = 5-amino-1-(5-phospho-beta-D-ribosyl)imidazole + CO2</text>
        <dbReference type="Rhea" id="RHEA:10792"/>
        <dbReference type="ChEBI" id="CHEBI:15378"/>
        <dbReference type="ChEBI" id="CHEBI:16526"/>
        <dbReference type="ChEBI" id="CHEBI:77657"/>
        <dbReference type="ChEBI" id="CHEBI:137981"/>
        <dbReference type="EC" id="4.1.1.21"/>
    </reaction>
</comment>
<dbReference type="InterPro" id="IPR016301">
    <property type="entry name" value="Ade2_fungi/plant"/>
</dbReference>
<comment type="similarity">
    <text evidence="3">In the C-terminal section; belongs to the AIR carboxylase family. Class I subfamily.</text>
</comment>
<evidence type="ECO:0000256" key="11">
    <source>
        <dbReference type="PROSITE-ProRule" id="PRU00409"/>
    </source>
</evidence>
<evidence type="ECO:0000256" key="8">
    <source>
        <dbReference type="ARBA" id="ARBA00022840"/>
    </source>
</evidence>
<dbReference type="InterPro" id="IPR003135">
    <property type="entry name" value="ATP-grasp_carboxylate-amine"/>
</dbReference>
<dbReference type="Gene3D" id="3.30.470.20">
    <property type="entry name" value="ATP-grasp fold, B domain"/>
    <property type="match status" value="1"/>
</dbReference>
<organism evidence="13">
    <name type="scientific">Chrysotila carterae</name>
    <name type="common">Marine alga</name>
    <name type="synonym">Syracosphaera carterae</name>
    <dbReference type="NCBI Taxonomy" id="13221"/>
    <lineage>
        <taxon>Eukaryota</taxon>
        <taxon>Haptista</taxon>
        <taxon>Haptophyta</taxon>
        <taxon>Prymnesiophyceae</taxon>
        <taxon>Isochrysidales</taxon>
        <taxon>Isochrysidaceae</taxon>
        <taxon>Chrysotila</taxon>
    </lineage>
</organism>
<dbReference type="EMBL" id="HBIZ01010402">
    <property type="protein sequence ID" value="CAE0753547.1"/>
    <property type="molecule type" value="Transcribed_RNA"/>
</dbReference>
<dbReference type="Gene3D" id="3.40.50.20">
    <property type="match status" value="1"/>
</dbReference>
<dbReference type="InterPro" id="IPR040686">
    <property type="entry name" value="PurK_C"/>
</dbReference>
<dbReference type="UniPathway" id="UPA00074">
    <property type="reaction ID" value="UER00130"/>
</dbReference>
<dbReference type="InterPro" id="IPR000031">
    <property type="entry name" value="PurE_dom"/>
</dbReference>
<dbReference type="PROSITE" id="PS50975">
    <property type="entry name" value="ATP_GRASP"/>
    <property type="match status" value="1"/>
</dbReference>
<evidence type="ECO:0000256" key="7">
    <source>
        <dbReference type="ARBA" id="ARBA00022793"/>
    </source>
</evidence>
<dbReference type="InterPro" id="IPR011761">
    <property type="entry name" value="ATP-grasp"/>
</dbReference>
<dbReference type="HAMAP" id="MF_01929">
    <property type="entry name" value="PurE_classI"/>
    <property type="match status" value="1"/>
</dbReference>
<dbReference type="InterPro" id="IPR033747">
    <property type="entry name" value="PurE_ClassI"/>
</dbReference>
<keyword evidence="7" id="KW-0210">Decarboxylase</keyword>
<reference evidence="13" key="1">
    <citation type="submission" date="2021-01" db="EMBL/GenBank/DDBJ databases">
        <authorList>
            <person name="Corre E."/>
            <person name="Pelletier E."/>
            <person name="Niang G."/>
            <person name="Scheremetjew M."/>
            <person name="Finn R."/>
            <person name="Kale V."/>
            <person name="Holt S."/>
            <person name="Cochrane G."/>
            <person name="Meng A."/>
            <person name="Brown T."/>
            <person name="Cohen L."/>
        </authorList>
    </citation>
    <scope>NUCLEOTIDE SEQUENCE</scope>
    <source>
        <strain evidence="13">CCMP645</strain>
    </source>
</reference>
<gene>
    <name evidence="13" type="ORF">PCAR00345_LOCUS6134</name>
</gene>
<dbReference type="EC" id="4.1.1.21" evidence="4"/>
<dbReference type="InterPro" id="IPR011054">
    <property type="entry name" value="Rudment_hybrid_motif"/>
</dbReference>
<keyword evidence="9" id="KW-0456">Lyase</keyword>
<protein>
    <recommendedName>
        <fullName evidence="4">phosphoribosylaminoimidazole carboxylase</fullName>
        <ecNumber evidence="4">4.1.1.21</ecNumber>
    </recommendedName>
    <alternativeName>
        <fullName evidence="10">AIR carboxylase</fullName>
    </alternativeName>
</protein>
<dbReference type="Gene3D" id="3.40.50.1970">
    <property type="match status" value="1"/>
</dbReference>
<dbReference type="SMART" id="SM01001">
    <property type="entry name" value="AIRC"/>
    <property type="match status" value="1"/>
</dbReference>
<dbReference type="GO" id="GO:0004638">
    <property type="term" value="F:phosphoribosylaminoimidazole carboxylase activity"/>
    <property type="evidence" value="ECO:0007669"/>
    <property type="project" value="UniProtKB-EC"/>
</dbReference>
<dbReference type="GO" id="GO:0005524">
    <property type="term" value="F:ATP binding"/>
    <property type="evidence" value="ECO:0007669"/>
    <property type="project" value="UniProtKB-UniRule"/>
</dbReference>
<dbReference type="InterPro" id="IPR013815">
    <property type="entry name" value="ATP_grasp_subdomain_1"/>
</dbReference>
<dbReference type="HAMAP" id="MF_01928">
    <property type="entry name" value="PurK"/>
    <property type="match status" value="1"/>
</dbReference>
<dbReference type="InterPro" id="IPR005875">
    <property type="entry name" value="PurK"/>
</dbReference>
<dbReference type="SUPFAM" id="SSF51246">
    <property type="entry name" value="Rudiment single hybrid motif"/>
    <property type="match status" value="1"/>
</dbReference>
<proteinExistence type="inferred from homology"/>
<evidence type="ECO:0000256" key="5">
    <source>
        <dbReference type="ARBA" id="ARBA00022741"/>
    </source>
</evidence>
<dbReference type="PIRSF" id="PIRSF001340">
    <property type="entry name" value="AIR_carboxylase"/>
    <property type="match status" value="1"/>
</dbReference>
<dbReference type="PANTHER" id="PTHR11609">
    <property type="entry name" value="PURINE BIOSYNTHESIS PROTEIN 6/7, PUR6/7"/>
    <property type="match status" value="1"/>
</dbReference>
<keyword evidence="8 11" id="KW-0067">ATP-binding</keyword>
<evidence type="ECO:0000256" key="2">
    <source>
        <dbReference type="ARBA" id="ARBA00004747"/>
    </source>
</evidence>
<accession>A0A7S4B5C7</accession>
<evidence type="ECO:0000313" key="13">
    <source>
        <dbReference type="EMBL" id="CAE0753547.1"/>
    </source>
</evidence>
<dbReference type="PANTHER" id="PTHR11609:SF5">
    <property type="entry name" value="PHOSPHORIBOSYLAMINOIMIDAZOLE CARBOXYLASE"/>
    <property type="match status" value="1"/>
</dbReference>
<dbReference type="InterPro" id="IPR054350">
    <property type="entry name" value="PurT/PurK_preATP-grasp"/>
</dbReference>
<comment type="pathway">
    <text evidence="2">Purine metabolism; IMP biosynthesis via de novo pathway; 5-amino-1-(5-phospho-D-ribosyl)imidazole-4-carboxylate from 5-amino-1-(5-phospho-D-ribosyl)imidazole (carboxylase route): step 1/1.</text>
</comment>
<feature type="domain" description="ATP-grasp" evidence="12">
    <location>
        <begin position="113"/>
        <end position="302"/>
    </location>
</feature>
<dbReference type="Gene3D" id="3.30.1490.20">
    <property type="entry name" value="ATP-grasp fold, A domain"/>
    <property type="match status" value="1"/>
</dbReference>
<dbReference type="NCBIfam" id="NF004679">
    <property type="entry name" value="PRK06019.1-5"/>
    <property type="match status" value="1"/>
</dbReference>
<dbReference type="Pfam" id="PF00731">
    <property type="entry name" value="AIRC"/>
    <property type="match status" value="1"/>
</dbReference>
<evidence type="ECO:0000256" key="4">
    <source>
        <dbReference type="ARBA" id="ARBA00012329"/>
    </source>
</evidence>
<sequence length="562" mass="58966">MAAIEPKRLGVLGGGQLGRMMAQAASRIGVSMTVLDPAGLGSPAGQVCGKALEGSFTDPVKIKELSTMVDVITVEIEHIDTAMLTELAACGVVQVHPAPATLRIIQDKLVQKRHLSKIDGVKLGDFAEAESAEAVLKIAEEWGYPLMLKARTFAYDGRGNAVVNTASEVASAFAQLSQEGKVALYVERWCAFECELAVMVARSVDGKVVAYPTVVTEQRHSMCHAVIAPAEVSLETAASAKAIASAAISSFEGAGIFGVELFAMADGSVLLNEIAPRPHNSGHYTLDACYTEQHEMHLRAVLGMPLGDPSMKVEAVAMLNVIGDGELSTTIAPIARAMAMPRASVHWYGKAPPKARRKMGHINVCASSVAEARSALRVLELGSTKTTGATPLVGVIMGSDSDLPTMRAAAEILEHFGVPFELTIVSAHRTPQRLYQYATSAEQRGLRVIIAGAGGAAHLPGMAAAMTPLPVIGVPVKTSTLSGNDSLLSIVQMPKGVPVATVAIGNAANAGLLAVRMLGMGDANLRGAMAAYMKKQEGEVLSKVQRLDEVGYKEYAAPKPGM</sequence>
<dbReference type="NCBIfam" id="TIGR01161">
    <property type="entry name" value="purK"/>
    <property type="match status" value="1"/>
</dbReference>
<dbReference type="SUPFAM" id="SSF56059">
    <property type="entry name" value="Glutathione synthetase ATP-binding domain-like"/>
    <property type="match status" value="1"/>
</dbReference>
<name>A0A7S4B5C7_CHRCT</name>
<dbReference type="NCBIfam" id="TIGR01162">
    <property type="entry name" value="purE"/>
    <property type="match status" value="1"/>
</dbReference>
<dbReference type="Pfam" id="PF02222">
    <property type="entry name" value="ATP-grasp"/>
    <property type="match status" value="1"/>
</dbReference>
<evidence type="ECO:0000259" key="12">
    <source>
        <dbReference type="PROSITE" id="PS50975"/>
    </source>
</evidence>
<evidence type="ECO:0000256" key="1">
    <source>
        <dbReference type="ARBA" id="ARBA00001244"/>
    </source>
</evidence>